<name>A0A7C9NZZ9_9ACTN</name>
<reference evidence="1 2" key="1">
    <citation type="submission" date="2020-01" db="EMBL/GenBank/DDBJ databases">
        <title>Herbidospora sp. NEAU-GS84 nov., a novel actinomycete isolated from soil.</title>
        <authorList>
            <person name="Han L."/>
        </authorList>
    </citation>
    <scope>NUCLEOTIDE SEQUENCE [LARGE SCALE GENOMIC DNA]</scope>
    <source>
        <strain evidence="1 2">NEAU-GS84</strain>
    </source>
</reference>
<dbReference type="EMBL" id="WXEW01000003">
    <property type="protein sequence ID" value="NAS22437.1"/>
    <property type="molecule type" value="Genomic_DNA"/>
</dbReference>
<accession>A0A7C9NZZ9</accession>
<dbReference type="Proteomes" id="UP000479526">
    <property type="component" value="Unassembled WGS sequence"/>
</dbReference>
<dbReference type="AlphaFoldDB" id="A0A7C9NZZ9"/>
<protein>
    <submittedName>
        <fullName evidence="1">Uncharacterized protein</fullName>
    </submittedName>
</protein>
<sequence>MSDQWHVHDLGPDVDALISAETGEFAKVIVPPGADPSVIAQIKTRHWWRREPKNK</sequence>
<evidence type="ECO:0000313" key="2">
    <source>
        <dbReference type="Proteomes" id="UP000479526"/>
    </source>
</evidence>
<dbReference type="RefSeq" id="WP_161479807.1">
    <property type="nucleotide sequence ID" value="NZ_WXEW01000003.1"/>
</dbReference>
<proteinExistence type="predicted"/>
<evidence type="ECO:0000313" key="1">
    <source>
        <dbReference type="EMBL" id="NAS22437.1"/>
    </source>
</evidence>
<keyword evidence="2" id="KW-1185">Reference proteome</keyword>
<organism evidence="1 2">
    <name type="scientific">Herbidospora solisilvae</name>
    <dbReference type="NCBI Taxonomy" id="2696284"/>
    <lineage>
        <taxon>Bacteria</taxon>
        <taxon>Bacillati</taxon>
        <taxon>Actinomycetota</taxon>
        <taxon>Actinomycetes</taxon>
        <taxon>Streptosporangiales</taxon>
        <taxon>Streptosporangiaceae</taxon>
        <taxon>Herbidospora</taxon>
    </lineage>
</organism>
<comment type="caution">
    <text evidence="1">The sequence shown here is derived from an EMBL/GenBank/DDBJ whole genome shotgun (WGS) entry which is preliminary data.</text>
</comment>
<gene>
    <name evidence="1" type="ORF">GT755_12170</name>
</gene>